<dbReference type="AlphaFoldDB" id="A0A8D8AIR5"/>
<name>A0A8D8AIR5_CULPI</name>
<evidence type="ECO:0000313" key="2">
    <source>
        <dbReference type="EMBL" id="CAG6456138.1"/>
    </source>
</evidence>
<proteinExistence type="predicted"/>
<feature type="compositionally biased region" description="Acidic residues" evidence="1">
    <location>
        <begin position="127"/>
        <end position="141"/>
    </location>
</feature>
<dbReference type="EMBL" id="HBUE01030158">
    <property type="protein sequence ID" value="CAG6456138.1"/>
    <property type="molecule type" value="Transcribed_RNA"/>
</dbReference>
<evidence type="ECO:0000256" key="1">
    <source>
        <dbReference type="SAM" id="MobiDB-lite"/>
    </source>
</evidence>
<sequence length="153" mass="17580">MLPGTYIFDLECFLPEITSEERPLEESVTSFKFALVVQKIPKADLISQIPVSALQLIQLEPIKRKTFVWPGNYDKISDFSVASAIIGYYYVTNLEEPDNRRNYSEESESEDSLESWLDCILEKPDRVEDDEDEEDGFPDEVETSKGENVEVED</sequence>
<reference evidence="2" key="1">
    <citation type="submission" date="2021-05" db="EMBL/GenBank/DDBJ databases">
        <authorList>
            <person name="Alioto T."/>
            <person name="Alioto T."/>
            <person name="Gomez Garrido J."/>
        </authorList>
    </citation>
    <scope>NUCLEOTIDE SEQUENCE</scope>
</reference>
<accession>A0A8D8AIR5</accession>
<feature type="compositionally biased region" description="Basic and acidic residues" evidence="1">
    <location>
        <begin position="142"/>
        <end position="153"/>
    </location>
</feature>
<feature type="region of interest" description="Disordered" evidence="1">
    <location>
        <begin position="124"/>
        <end position="153"/>
    </location>
</feature>
<protein>
    <submittedName>
        <fullName evidence="2">(northern house mosquito) hypothetical protein</fullName>
    </submittedName>
</protein>
<organism evidence="2">
    <name type="scientific">Culex pipiens</name>
    <name type="common">House mosquito</name>
    <dbReference type="NCBI Taxonomy" id="7175"/>
    <lineage>
        <taxon>Eukaryota</taxon>
        <taxon>Metazoa</taxon>
        <taxon>Ecdysozoa</taxon>
        <taxon>Arthropoda</taxon>
        <taxon>Hexapoda</taxon>
        <taxon>Insecta</taxon>
        <taxon>Pterygota</taxon>
        <taxon>Neoptera</taxon>
        <taxon>Endopterygota</taxon>
        <taxon>Diptera</taxon>
        <taxon>Nematocera</taxon>
        <taxon>Culicoidea</taxon>
        <taxon>Culicidae</taxon>
        <taxon>Culicinae</taxon>
        <taxon>Culicini</taxon>
        <taxon>Culex</taxon>
        <taxon>Culex</taxon>
    </lineage>
</organism>